<sequence length="294" mass="31337">MNQDSNITNIKLLKEFWDHFSDNKGAVLGLALVLGFIIIALLAPVIAPHGSSEIFEGQLRIPPIWAEGGTTSFLLGTDDLGRDVLSRLIYGAQISLFVGISIVCISAVIGTILGLLSGYFGGKTDAVIMRFIDILMAYPSILLAIIVVSVIGPGLMNAVLAVSLVSVPSFTRLIRANVMEIKNLQYIQAAKTFGASPIRIMLKEILPNCMATLIVQVTLGLSEGILSTAALGFLGLGVQAPTPEWGIMLSDARPYIQSAPWLVTLPGLCILAVVLGLNLFGDGLRDALDPKLKR</sequence>
<evidence type="ECO:0000256" key="4">
    <source>
        <dbReference type="ARBA" id="ARBA00022692"/>
    </source>
</evidence>
<evidence type="ECO:0000313" key="10">
    <source>
        <dbReference type="Proteomes" id="UP000443582"/>
    </source>
</evidence>
<dbReference type="EMBL" id="QDKL01000002">
    <property type="protein sequence ID" value="RZF22163.1"/>
    <property type="molecule type" value="Genomic_DNA"/>
</dbReference>
<dbReference type="Proteomes" id="UP000443582">
    <property type="component" value="Unassembled WGS sequence"/>
</dbReference>
<evidence type="ECO:0000256" key="5">
    <source>
        <dbReference type="ARBA" id="ARBA00022989"/>
    </source>
</evidence>
<dbReference type="InterPro" id="IPR025966">
    <property type="entry name" value="OppC_N"/>
</dbReference>
<gene>
    <name evidence="9" type="ORF">DAY19_06075</name>
</gene>
<evidence type="ECO:0000256" key="1">
    <source>
        <dbReference type="ARBA" id="ARBA00004651"/>
    </source>
</evidence>
<dbReference type="Pfam" id="PF12911">
    <property type="entry name" value="OppC_N"/>
    <property type="match status" value="1"/>
</dbReference>
<keyword evidence="2 7" id="KW-0813">Transport</keyword>
<keyword evidence="10" id="KW-1185">Reference proteome</keyword>
<dbReference type="InterPro" id="IPR035906">
    <property type="entry name" value="MetI-like_sf"/>
</dbReference>
<name>A0ABY0IGV6_9BACT</name>
<evidence type="ECO:0000313" key="9">
    <source>
        <dbReference type="EMBL" id="RZF22163.1"/>
    </source>
</evidence>
<dbReference type="PANTHER" id="PTHR43386:SF1">
    <property type="entry name" value="D,D-DIPEPTIDE TRANSPORT SYSTEM PERMEASE PROTEIN DDPC-RELATED"/>
    <property type="match status" value="1"/>
</dbReference>
<keyword evidence="3" id="KW-1003">Cell membrane</keyword>
<comment type="subcellular location">
    <subcellularLocation>
        <location evidence="1 7">Cell membrane</location>
        <topology evidence="1 7">Multi-pass membrane protein</topology>
    </subcellularLocation>
</comment>
<feature type="transmembrane region" description="Helical" evidence="7">
    <location>
        <begin position="26"/>
        <end position="47"/>
    </location>
</feature>
<dbReference type="SUPFAM" id="SSF161098">
    <property type="entry name" value="MetI-like"/>
    <property type="match status" value="1"/>
</dbReference>
<protein>
    <submittedName>
        <fullName evidence="9">ABC transporter permease subunit</fullName>
    </submittedName>
</protein>
<keyword evidence="5 7" id="KW-1133">Transmembrane helix</keyword>
<evidence type="ECO:0000256" key="6">
    <source>
        <dbReference type="ARBA" id="ARBA00023136"/>
    </source>
</evidence>
<feature type="transmembrane region" description="Helical" evidence="7">
    <location>
        <begin position="141"/>
        <end position="165"/>
    </location>
</feature>
<feature type="transmembrane region" description="Helical" evidence="7">
    <location>
        <begin position="96"/>
        <end position="121"/>
    </location>
</feature>
<keyword evidence="4 7" id="KW-0812">Transmembrane</keyword>
<dbReference type="CDD" id="cd06261">
    <property type="entry name" value="TM_PBP2"/>
    <property type="match status" value="1"/>
</dbReference>
<evidence type="ECO:0000256" key="2">
    <source>
        <dbReference type="ARBA" id="ARBA00022448"/>
    </source>
</evidence>
<organism evidence="9 10">
    <name type="scientific">Halobacteriovorax vibrionivorans</name>
    <dbReference type="NCBI Taxonomy" id="2152716"/>
    <lineage>
        <taxon>Bacteria</taxon>
        <taxon>Pseudomonadati</taxon>
        <taxon>Bdellovibrionota</taxon>
        <taxon>Bacteriovoracia</taxon>
        <taxon>Bacteriovoracales</taxon>
        <taxon>Halobacteriovoraceae</taxon>
        <taxon>Halobacteriovorax</taxon>
    </lineage>
</organism>
<comment type="caution">
    <text evidence="9">The sequence shown here is derived from an EMBL/GenBank/DDBJ whole genome shotgun (WGS) entry which is preliminary data.</text>
</comment>
<keyword evidence="6 7" id="KW-0472">Membrane</keyword>
<dbReference type="PANTHER" id="PTHR43386">
    <property type="entry name" value="OLIGOPEPTIDE TRANSPORT SYSTEM PERMEASE PROTEIN APPC"/>
    <property type="match status" value="1"/>
</dbReference>
<dbReference type="InterPro" id="IPR000515">
    <property type="entry name" value="MetI-like"/>
</dbReference>
<feature type="transmembrane region" description="Helical" evidence="7">
    <location>
        <begin position="209"/>
        <end position="238"/>
    </location>
</feature>
<comment type="similarity">
    <text evidence="7">Belongs to the binding-protein-dependent transport system permease family.</text>
</comment>
<dbReference type="Pfam" id="PF00528">
    <property type="entry name" value="BPD_transp_1"/>
    <property type="match status" value="1"/>
</dbReference>
<reference evidence="10" key="1">
    <citation type="journal article" date="2019" name="Int. J. Syst. Evol. Microbiol.">
        <title>Halobacteriovorax valvorus sp. nov., a novel prokaryotic predator isolated from coastal seawater of China.</title>
        <authorList>
            <person name="Chen M.-X."/>
        </authorList>
    </citation>
    <scope>NUCLEOTIDE SEQUENCE [LARGE SCALE GENOMIC DNA]</scope>
    <source>
        <strain evidence="10">BL9</strain>
    </source>
</reference>
<proteinExistence type="inferred from homology"/>
<evidence type="ECO:0000256" key="7">
    <source>
        <dbReference type="RuleBase" id="RU363032"/>
    </source>
</evidence>
<feature type="domain" description="ABC transmembrane type-1" evidence="8">
    <location>
        <begin position="92"/>
        <end position="281"/>
    </location>
</feature>
<evidence type="ECO:0000259" key="8">
    <source>
        <dbReference type="PROSITE" id="PS50928"/>
    </source>
</evidence>
<accession>A0ABY0IGV6</accession>
<dbReference type="Gene3D" id="1.10.3720.10">
    <property type="entry name" value="MetI-like"/>
    <property type="match status" value="1"/>
</dbReference>
<feature type="transmembrane region" description="Helical" evidence="7">
    <location>
        <begin position="258"/>
        <end position="281"/>
    </location>
</feature>
<evidence type="ECO:0000256" key="3">
    <source>
        <dbReference type="ARBA" id="ARBA00022475"/>
    </source>
</evidence>
<dbReference type="PROSITE" id="PS50928">
    <property type="entry name" value="ABC_TM1"/>
    <property type="match status" value="1"/>
</dbReference>
<dbReference type="InterPro" id="IPR050366">
    <property type="entry name" value="BP-dependent_transpt_permease"/>
</dbReference>